<dbReference type="Gene3D" id="3.40.50.410">
    <property type="entry name" value="von Willebrand factor, type A domain"/>
    <property type="match status" value="1"/>
</dbReference>
<dbReference type="Pfam" id="PF21426">
    <property type="entry name" value="GBS104-like_Ig"/>
    <property type="match status" value="1"/>
</dbReference>
<keyword evidence="2" id="KW-0812">Transmembrane</keyword>
<dbReference type="InterPro" id="IPR036465">
    <property type="entry name" value="vWFA_dom_sf"/>
</dbReference>
<dbReference type="AlphaFoldDB" id="A0ABD4HJB3"/>
<reference evidence="4 5" key="1">
    <citation type="submission" date="2020-06" db="EMBL/GenBank/DDBJ databases">
        <title>Crossreactivity between MHC class I-restricted antigens from cancer cells and an enterococcal bacteriophage.</title>
        <authorList>
            <person name="Fluckiger A."/>
            <person name="Daillere R."/>
            <person name="Sassi M."/>
            <person name="Cattoir V."/>
            <person name="Kroemer G."/>
            <person name="Zitvogel L."/>
        </authorList>
    </citation>
    <scope>NUCLEOTIDE SEQUENCE [LARGE SCALE GENOMIC DNA]</scope>
    <source>
        <strain evidence="4 5">EG4</strain>
    </source>
</reference>
<evidence type="ECO:0000256" key="1">
    <source>
        <dbReference type="SAM" id="MobiDB-lite"/>
    </source>
</evidence>
<proteinExistence type="predicted"/>
<keyword evidence="2" id="KW-1133">Transmembrane helix</keyword>
<dbReference type="InterPro" id="IPR041033">
    <property type="entry name" value="SpaA_PFL_dom_1"/>
</dbReference>
<evidence type="ECO:0000313" key="5">
    <source>
        <dbReference type="Proteomes" id="UP000571857"/>
    </source>
</evidence>
<dbReference type="Pfam" id="PF00092">
    <property type="entry name" value="VWA"/>
    <property type="match status" value="1"/>
</dbReference>
<dbReference type="Pfam" id="PF17802">
    <property type="entry name" value="SpaA"/>
    <property type="match status" value="3"/>
</dbReference>
<dbReference type="SUPFAM" id="SSF53300">
    <property type="entry name" value="vWA-like"/>
    <property type="match status" value="1"/>
</dbReference>
<dbReference type="Proteomes" id="UP000571857">
    <property type="component" value="Unassembled WGS sequence"/>
</dbReference>
<feature type="transmembrane region" description="Helical" evidence="2">
    <location>
        <begin position="1120"/>
        <end position="1142"/>
    </location>
</feature>
<gene>
    <name evidence="4" type="ORF">HWH42_01115</name>
</gene>
<dbReference type="Gene3D" id="2.60.40.2110">
    <property type="match status" value="1"/>
</dbReference>
<accession>A0ABD4HJB3</accession>
<name>A0ABD4HJB3_ENTGA</name>
<evidence type="ECO:0000259" key="3">
    <source>
        <dbReference type="PROSITE" id="PS50234"/>
    </source>
</evidence>
<dbReference type="InterPro" id="IPR002035">
    <property type="entry name" value="VWF_A"/>
</dbReference>
<keyword evidence="2" id="KW-0472">Membrane</keyword>
<dbReference type="PANTHER" id="PTHR10579:SF43">
    <property type="entry name" value="ZINC FINGER (C3HC4-TYPE RING FINGER) FAMILY PROTEIN"/>
    <property type="match status" value="1"/>
</dbReference>
<feature type="region of interest" description="Disordered" evidence="1">
    <location>
        <begin position="161"/>
        <end position="184"/>
    </location>
</feature>
<dbReference type="SMART" id="SM00327">
    <property type="entry name" value="VWA"/>
    <property type="match status" value="1"/>
</dbReference>
<dbReference type="RefSeq" id="WP_176333202.1">
    <property type="nucleotide sequence ID" value="NZ_CAKOCH010000006.1"/>
</dbReference>
<evidence type="ECO:0000256" key="2">
    <source>
        <dbReference type="SAM" id="Phobius"/>
    </source>
</evidence>
<protein>
    <submittedName>
        <fullName evidence="4">VWA domain-containing protein</fullName>
    </submittedName>
</protein>
<sequence>MKKGKHLVLLSLLAIFFIAYLYSQHINKVVANDEDVVDVVEVLKNDYGEVTIKQTDDHLILFYRLNESIQERRFLFQLHPKDAAENNLLASYTSQEYQEYTDEKQQKWIGSDFSQGGVEKEWNVALPNTNKEFQLNIQIEEKAGKLLLSEAASYPFSIANEKKEPSTTSEEIEETTASSEVYDTSEDSSVISDEYHPFDQPQLFNGQVSSDGLATIEPEYVTDGQGTYPKAMWQPNNNQYVRNHQGNRQGKQQWDGVTNWDGDPTNQNNSYIEYGGEKEAADYAIRKFAKETATPGLFDLYVNVRGNTQKDILPLDIVFVADWSGSMNEENRIIEVKNGIDRFIDTLSDSGVTEKINLGYVGFSSEGYSNRTIPLKAFDSVKEEIKAATPLSTSGGTFTQNGLRQAGELLSEQNGHKKVIVLLTDGVPTCSYQVSSVMTDEDGSYYGTAFSGRIDHPDYTSKISPPYLASVSNQSSQRRWINSTFIATIGEAMALKQRGIEIHGLGIQLQGDETAGLTKEEVESRMRKMVSNGEDGTLYYESANDSSDIADYLARKAVQLSGTVVDGKITDPIIKPFVYETESVSVKSVGTSPLSVEPILAIEDSIIRVEQIYLEKGQEIQLHYQVRIQTESKTFEPDRWYQMNGSTTFQPTSNPDVVAKFGIPSAKAPSVSLDFFKEWEEFDEDLTTRPEKVIYEIKRRGITQSSSWENGYIQLNKPAKDETNRWERTKVTKVSESSEEIRETLWLPKYNNLGQDFHYEAVNEEAVPGYQSEKVNATTWKNTKQFVPLDLKVTKKSSANDHLLKGAVFQLTIEEREIQLIDHQDGTYSLPEGTLLEKGKNYTLTEISPPTGHERSEKHMWDIAISNNGAVTVDGQITAVDDQVIQLTIENTFLDLPIAIRKYTEKGKEKVNLADATFALQIKADKGSYQTLKEATTAASGLAQFTIQKSGKYRIVETAGPLGYDTIPGNYEFEVDPYGTIEYDGKNVEHAAVWTLTHSNQIKPFDLTVLKQTDTGQSLKGAAFRLSGSAEQIELPSDETAIDTFVFEDLKPGNYTLEEIKTPEGHVGLKEPVQIVIQEDGEVTIAGEPTEVHLQSGNKNNQLQLVVTNQALLSLPETGGMGGLGIIASLSGIVSFAIYSFLRRKREINE</sequence>
<dbReference type="Gene3D" id="2.60.40.10">
    <property type="entry name" value="Immunoglobulins"/>
    <property type="match status" value="3"/>
</dbReference>
<dbReference type="PANTHER" id="PTHR10579">
    <property type="entry name" value="CALCIUM-ACTIVATED CHLORIDE CHANNEL REGULATOR"/>
    <property type="match status" value="1"/>
</dbReference>
<dbReference type="InterPro" id="IPR049319">
    <property type="entry name" value="GBS104-like_Ig"/>
</dbReference>
<organism evidence="4 5">
    <name type="scientific">Enterococcus gallinarum</name>
    <dbReference type="NCBI Taxonomy" id="1353"/>
    <lineage>
        <taxon>Bacteria</taxon>
        <taxon>Bacillati</taxon>
        <taxon>Bacillota</taxon>
        <taxon>Bacilli</taxon>
        <taxon>Lactobacillales</taxon>
        <taxon>Enterococcaceae</taxon>
        <taxon>Enterococcus</taxon>
    </lineage>
</organism>
<evidence type="ECO:0000313" key="4">
    <source>
        <dbReference type="EMBL" id="MBA0971203.1"/>
    </source>
</evidence>
<dbReference type="InterPro" id="IPR051266">
    <property type="entry name" value="CLCR"/>
</dbReference>
<dbReference type="InterPro" id="IPR013783">
    <property type="entry name" value="Ig-like_fold"/>
</dbReference>
<dbReference type="EMBL" id="JABXJK010000004">
    <property type="protein sequence ID" value="MBA0971203.1"/>
    <property type="molecule type" value="Genomic_DNA"/>
</dbReference>
<dbReference type="PROSITE" id="PS50234">
    <property type="entry name" value="VWFA"/>
    <property type="match status" value="1"/>
</dbReference>
<dbReference type="CDD" id="cd00198">
    <property type="entry name" value="vWFA"/>
    <property type="match status" value="1"/>
</dbReference>
<feature type="domain" description="VWFA" evidence="3">
    <location>
        <begin position="316"/>
        <end position="557"/>
    </location>
</feature>
<comment type="caution">
    <text evidence="4">The sequence shown here is derived from an EMBL/GenBank/DDBJ whole genome shotgun (WGS) entry which is preliminary data.</text>
</comment>